<comment type="cofactor">
    <cofactor evidence="1">
        <name>Zn(2+)</name>
        <dbReference type="ChEBI" id="CHEBI:29105"/>
    </cofactor>
</comment>
<keyword evidence="5" id="KW-0862">Zinc</keyword>
<comment type="caution">
    <text evidence="7">The sequence shown here is derived from an EMBL/GenBank/DDBJ whole genome shotgun (WGS) entry which is preliminary data.</text>
</comment>
<protein>
    <submittedName>
        <fullName evidence="7">Adenosine deaminase</fullName>
        <ecNumber evidence="7">3.5.4.4</ecNumber>
    </submittedName>
</protein>
<dbReference type="GO" id="GO:0019239">
    <property type="term" value="F:deaminase activity"/>
    <property type="evidence" value="ECO:0007669"/>
    <property type="project" value="InterPro"/>
</dbReference>
<dbReference type="InterPro" id="IPR006330">
    <property type="entry name" value="Ado/ade_deaminase"/>
</dbReference>
<dbReference type="GO" id="GO:0009168">
    <property type="term" value="P:purine ribonucleoside monophosphate biosynthetic process"/>
    <property type="evidence" value="ECO:0007669"/>
    <property type="project" value="InterPro"/>
</dbReference>
<proteinExistence type="inferred from homology"/>
<dbReference type="Proteomes" id="UP000265882">
    <property type="component" value="Unassembled WGS sequence"/>
</dbReference>
<reference evidence="7 8" key="1">
    <citation type="journal article" date="2017" name="ISME J.">
        <title>Energy and carbon metabolisms in a deep terrestrial subsurface fluid microbial community.</title>
        <authorList>
            <person name="Momper L."/>
            <person name="Jungbluth S.P."/>
            <person name="Lee M.D."/>
            <person name="Amend J.P."/>
        </authorList>
    </citation>
    <scope>NUCLEOTIDE SEQUENCE [LARGE SCALE GENOMIC DNA]</scope>
    <source>
        <strain evidence="7">SURF_5</strain>
    </source>
</reference>
<dbReference type="NCBIfam" id="TIGR01430">
    <property type="entry name" value="aden_deam"/>
    <property type="match status" value="1"/>
</dbReference>
<feature type="domain" description="Adenosine deaminase" evidence="6">
    <location>
        <begin position="18"/>
        <end position="336"/>
    </location>
</feature>
<evidence type="ECO:0000313" key="7">
    <source>
        <dbReference type="EMBL" id="RJP24199.1"/>
    </source>
</evidence>
<dbReference type="Gene3D" id="3.20.20.140">
    <property type="entry name" value="Metal-dependent hydrolases"/>
    <property type="match status" value="1"/>
</dbReference>
<evidence type="ECO:0000313" key="8">
    <source>
        <dbReference type="Proteomes" id="UP000265882"/>
    </source>
</evidence>
<evidence type="ECO:0000256" key="4">
    <source>
        <dbReference type="ARBA" id="ARBA00022801"/>
    </source>
</evidence>
<evidence type="ECO:0000256" key="5">
    <source>
        <dbReference type="ARBA" id="ARBA00022833"/>
    </source>
</evidence>
<dbReference type="GO" id="GO:0016814">
    <property type="term" value="F:hydrolase activity, acting on carbon-nitrogen (but not peptide) bonds, in cyclic amidines"/>
    <property type="evidence" value="ECO:0007669"/>
    <property type="project" value="UniProtKB-ARBA"/>
</dbReference>
<evidence type="ECO:0000259" key="6">
    <source>
        <dbReference type="Pfam" id="PF00962"/>
    </source>
</evidence>
<name>A0A3A4NZC1_ABYX5</name>
<evidence type="ECO:0000256" key="1">
    <source>
        <dbReference type="ARBA" id="ARBA00001947"/>
    </source>
</evidence>
<dbReference type="GO" id="GO:0046872">
    <property type="term" value="F:metal ion binding"/>
    <property type="evidence" value="ECO:0007669"/>
    <property type="project" value="UniProtKB-KW"/>
</dbReference>
<dbReference type="SUPFAM" id="SSF51556">
    <property type="entry name" value="Metallo-dependent hydrolases"/>
    <property type="match status" value="1"/>
</dbReference>
<evidence type="ECO:0000256" key="3">
    <source>
        <dbReference type="ARBA" id="ARBA00022723"/>
    </source>
</evidence>
<dbReference type="Pfam" id="PF00962">
    <property type="entry name" value="A_deaminase"/>
    <property type="match status" value="1"/>
</dbReference>
<keyword evidence="3" id="KW-0479">Metal-binding</keyword>
<dbReference type="PANTHER" id="PTHR43114">
    <property type="entry name" value="ADENINE DEAMINASE"/>
    <property type="match status" value="1"/>
</dbReference>
<dbReference type="EMBL" id="QZKU01000039">
    <property type="protein sequence ID" value="RJP24199.1"/>
    <property type="molecule type" value="Genomic_DNA"/>
</dbReference>
<gene>
    <name evidence="7" type="primary">add</name>
    <name evidence="7" type="ORF">C4520_04735</name>
</gene>
<dbReference type="InterPro" id="IPR001365">
    <property type="entry name" value="A_deaminase_dom"/>
</dbReference>
<organism evidence="7 8">
    <name type="scientific">Abyssobacteria bacterium (strain SURF_5)</name>
    <dbReference type="NCBI Taxonomy" id="2093360"/>
    <lineage>
        <taxon>Bacteria</taxon>
        <taxon>Pseudomonadati</taxon>
        <taxon>Candidatus Hydrogenedentota</taxon>
        <taxon>Candidatus Abyssobacteria</taxon>
    </lineage>
</organism>
<dbReference type="InterPro" id="IPR006650">
    <property type="entry name" value="A/AMP_deam_AS"/>
</dbReference>
<keyword evidence="4 7" id="KW-0378">Hydrolase</keyword>
<dbReference type="PROSITE" id="PS00485">
    <property type="entry name" value="A_DEAMINASE"/>
    <property type="match status" value="1"/>
</dbReference>
<dbReference type="PANTHER" id="PTHR43114:SF6">
    <property type="entry name" value="ADENINE DEAMINASE"/>
    <property type="match status" value="1"/>
</dbReference>
<dbReference type="AlphaFoldDB" id="A0A3A4NZC1"/>
<dbReference type="EC" id="3.5.4.4" evidence="7"/>
<sequence length="349" mass="38854">MDERLTNSRLERAIELMPKVELHVHFEGSIPGDVIEQLAQKNGVALEGRNRANPALKYGHLINFLEAYRLRCRCLSTRADFERAAAAVLHNLREQSVRYAEITIAPTMHRLNNVPMKEVMTGLDAAARRARVHGEFDVRFIFDIGRQFGVEHAWQTLREAVLYMDLGVVAIGLGGDELHYSPEIYAEHFATAKRQGLHVVAHAGEVGGPASIWGAVKSLGAERIGHGIGARGDERLLEHLKVENVAVEMCPTSNVETGAVRSYEEHPLPEFLHRGLTVSLNSDDPAMFGVSLTEEYKLSSRLLGLSWDDIKTLSFNSVRGSFLPDVFKQDLLEEIQGAISKIESRENLT</sequence>
<dbReference type="InterPro" id="IPR032466">
    <property type="entry name" value="Metal_Hydrolase"/>
</dbReference>
<evidence type="ECO:0000256" key="2">
    <source>
        <dbReference type="ARBA" id="ARBA00006676"/>
    </source>
</evidence>
<accession>A0A3A4NZC1</accession>
<comment type="similarity">
    <text evidence="2">Belongs to the metallo-dependent hydrolases superfamily. Adenosine and AMP deaminases family.</text>
</comment>